<name>A0A840AUV8_9HYPH</name>
<proteinExistence type="predicted"/>
<feature type="region of interest" description="Disordered" evidence="1">
    <location>
        <begin position="1"/>
        <end position="26"/>
    </location>
</feature>
<gene>
    <name evidence="2" type="ORF">GGR25_003891</name>
</gene>
<dbReference type="EMBL" id="JACIDS010000005">
    <property type="protein sequence ID" value="MBB3932827.1"/>
    <property type="molecule type" value="Genomic_DNA"/>
</dbReference>
<evidence type="ECO:0000313" key="2">
    <source>
        <dbReference type="EMBL" id="MBB3932827.1"/>
    </source>
</evidence>
<dbReference type="AlphaFoldDB" id="A0A840AUV8"/>
<evidence type="ECO:0000256" key="1">
    <source>
        <dbReference type="SAM" id="MobiDB-lite"/>
    </source>
</evidence>
<reference evidence="2 3" key="1">
    <citation type="submission" date="2020-08" db="EMBL/GenBank/DDBJ databases">
        <title>Genomic Encyclopedia of Type Strains, Phase IV (KMG-IV): sequencing the most valuable type-strain genomes for metagenomic binning, comparative biology and taxonomic classification.</title>
        <authorList>
            <person name="Goeker M."/>
        </authorList>
    </citation>
    <scope>NUCLEOTIDE SEQUENCE [LARGE SCALE GENOMIC DNA]</scope>
    <source>
        <strain evidence="2 3">DSM 25966</strain>
    </source>
</reference>
<sequence length="57" mass="6973">MADDKERYQKQKPRRSAPAKTVRLSEDAKRAYEELIQKRDEREREYARHLSQDNKPR</sequence>
<dbReference type="Proteomes" id="UP000553963">
    <property type="component" value="Unassembled WGS sequence"/>
</dbReference>
<organism evidence="2 3">
    <name type="scientific">Kaistia hirudinis</name>
    <dbReference type="NCBI Taxonomy" id="1293440"/>
    <lineage>
        <taxon>Bacteria</taxon>
        <taxon>Pseudomonadati</taxon>
        <taxon>Pseudomonadota</taxon>
        <taxon>Alphaproteobacteria</taxon>
        <taxon>Hyphomicrobiales</taxon>
        <taxon>Kaistiaceae</taxon>
        <taxon>Kaistia</taxon>
    </lineage>
</organism>
<keyword evidence="3" id="KW-1185">Reference proteome</keyword>
<protein>
    <submittedName>
        <fullName evidence="2">Uncharacterized protein</fullName>
    </submittedName>
</protein>
<accession>A0A840AUV8</accession>
<comment type="caution">
    <text evidence="2">The sequence shown here is derived from an EMBL/GenBank/DDBJ whole genome shotgun (WGS) entry which is preliminary data.</text>
</comment>
<evidence type="ECO:0000313" key="3">
    <source>
        <dbReference type="Proteomes" id="UP000553963"/>
    </source>
</evidence>
<dbReference type="RefSeq" id="WP_183400492.1">
    <property type="nucleotide sequence ID" value="NZ_JACIDS010000005.1"/>
</dbReference>